<evidence type="ECO:0000313" key="2">
    <source>
        <dbReference type="EMBL" id="AFK94289.1"/>
    </source>
</evidence>
<sequence>MKQFQIQTINGQIVHDFVFELIEMIQYNNWYYGQEKYDYILTDTVLKDSDRIPVGSLDFVFTYLKYKPKPINIPMELRKDKYLKRTIYEANKKDIKFDKKLFVKSATEYKSFTGIAKSCDEVPEGTYIVSDVIDIKSEWRAFVFCDRLLDVRRYAGDFRVFPDIKLIEEMIKDYKTSPDAYTLDVGINNNGTFVIEVHPFVSCGLYGFSHYLLPEMFVKGFNSLQNNRH</sequence>
<protein>
    <recommendedName>
        <fullName evidence="1">ATP-grasp domain-containing protein</fullName>
    </recommendedName>
</protein>
<dbReference type="InterPro" id="IPR041261">
    <property type="entry name" value="R2K_2"/>
</dbReference>
<evidence type="ECO:0000313" key="3">
    <source>
        <dbReference type="Proteomes" id="UP000006178"/>
    </source>
</evidence>
<keyword evidence="2" id="KW-0614">Plasmid</keyword>
<geneLocation type="plasmid" evidence="2 3">
    <name>pMU3262</name>
</geneLocation>
<keyword evidence="3" id="KW-1185">Reference proteome</keyword>
<dbReference type="RefSeq" id="WP_014759560.1">
    <property type="nucleotide sequence ID" value="NC_017998.1"/>
</dbReference>
<name>I3WBT8_THESW</name>
<feature type="domain" description="ATP-grasp" evidence="1">
    <location>
        <begin position="82"/>
        <end position="209"/>
    </location>
</feature>
<dbReference type="EMBL" id="CP003185">
    <property type="protein sequence ID" value="AFK94289.1"/>
    <property type="molecule type" value="Genomic_DNA"/>
</dbReference>
<proteinExistence type="predicted"/>
<organism evidence="2 3">
    <name type="scientific">Thermoanaerobacterium saccharolyticum (strain DSM 8691 / JW/SL-YS485)</name>
    <dbReference type="NCBI Taxonomy" id="1094508"/>
    <lineage>
        <taxon>Bacteria</taxon>
        <taxon>Bacillati</taxon>
        <taxon>Bacillota</taxon>
        <taxon>Clostridia</taxon>
        <taxon>Thermoanaerobacterales</taxon>
        <taxon>Thermoanaerobacteraceae</taxon>
        <taxon>Thermoanaerobacterium</taxon>
    </lineage>
</organism>
<dbReference type="Proteomes" id="UP000006178">
    <property type="component" value="Plasmid pMU3262"/>
</dbReference>
<dbReference type="AlphaFoldDB" id="I3WBT8"/>
<dbReference type="KEGG" id="tsh:Tsac_2742"/>
<reference evidence="2 3" key="1">
    <citation type="journal article" date="2014" name="Appl. Environ. Microbiol.">
        <title>Profile of Secreted Hydrolases, Associated Proteins, and SlpA in Thermoanaerobacterium saccharolyticum during the Degradation of Hemicellulose.</title>
        <authorList>
            <person name="Currie D.H."/>
            <person name="Guss A.M."/>
            <person name="Herring C.D."/>
            <person name="Giannone R.J."/>
            <person name="Johnson C.M."/>
            <person name="Lankford P.K."/>
            <person name="Brown S.D."/>
            <person name="Hettich R.L."/>
            <person name="Lynd L.R."/>
        </authorList>
    </citation>
    <scope>NUCLEOTIDE SEQUENCE [LARGE SCALE GENOMIC DNA]</scope>
    <source>
        <strain evidence="3">DSM 8691 / JW/SL-YS485</strain>
    </source>
</reference>
<gene>
    <name evidence="2" type="ordered locus">Tsac_2742</name>
</gene>
<evidence type="ECO:0000259" key="1">
    <source>
        <dbReference type="Pfam" id="PF18299"/>
    </source>
</evidence>
<dbReference type="Pfam" id="PF18299">
    <property type="entry name" value="R2K_2"/>
    <property type="match status" value="1"/>
</dbReference>
<dbReference type="BioCyc" id="TSAC1094508:GLMA-2788-MONOMER"/>
<dbReference type="PATRIC" id="fig|1094508.3.peg.2774"/>
<accession>I3WBT8</accession>